<dbReference type="AlphaFoldDB" id="A0A521AF73"/>
<name>A0A521AF73_9RHOB</name>
<dbReference type="Proteomes" id="UP000319555">
    <property type="component" value="Unassembled WGS sequence"/>
</dbReference>
<proteinExistence type="predicted"/>
<dbReference type="SUPFAM" id="SSF53187">
    <property type="entry name" value="Zn-dependent exopeptidases"/>
    <property type="match status" value="1"/>
</dbReference>
<sequence length="270" mass="29504">MWSVEIFPQCLILESQDGRLDFGKVVHTDLAGNAPVVVLVCEHASNRIPAFLGDMGLSAEARESHIAWDPGALAVAQAMAKRMSAPLVHGGVSRLVYDCNRPPEAAGAMPIRSEDYEIPANINMSPEQRVARIENVYQPFCAALSDLIDQHSASLRLMVTIHSFTPIYLGQKRQVELGILHGVDNQFATAMMADEAIGSPFIIRLNEPYSAADGVAHTLDTQALPHRLLNVMIEIRNDLIRTPKQQAEMADCLVPWIARVLSGFQEGASA</sequence>
<dbReference type="PIRSF" id="PIRSF029730">
    <property type="entry name" value="UCP029730"/>
    <property type="match status" value="1"/>
</dbReference>
<dbReference type="OrthoDB" id="9815326at2"/>
<dbReference type="Gene3D" id="3.40.630.40">
    <property type="entry name" value="Zn-dependent exopeptidases"/>
    <property type="match status" value="1"/>
</dbReference>
<protein>
    <submittedName>
        <fullName evidence="1">Predicted N-formylglutamate amidohydrolase</fullName>
    </submittedName>
</protein>
<dbReference type="InterPro" id="IPR011227">
    <property type="entry name" value="UCP029730"/>
</dbReference>
<dbReference type="EMBL" id="FXTE01000001">
    <property type="protein sequence ID" value="SMO33473.1"/>
    <property type="molecule type" value="Genomic_DNA"/>
</dbReference>
<keyword evidence="1" id="KW-0378">Hydrolase</keyword>
<reference evidence="1 2" key="1">
    <citation type="submission" date="2017-05" db="EMBL/GenBank/DDBJ databases">
        <authorList>
            <person name="Varghese N."/>
            <person name="Submissions S."/>
        </authorList>
    </citation>
    <scope>NUCLEOTIDE SEQUENCE [LARGE SCALE GENOMIC DNA]</scope>
    <source>
        <strain evidence="1 2">DSM 28009</strain>
    </source>
</reference>
<evidence type="ECO:0000313" key="2">
    <source>
        <dbReference type="Proteomes" id="UP000319555"/>
    </source>
</evidence>
<evidence type="ECO:0000313" key="1">
    <source>
        <dbReference type="EMBL" id="SMO33473.1"/>
    </source>
</evidence>
<dbReference type="InterPro" id="IPR007709">
    <property type="entry name" value="N-FG_amidohydro"/>
</dbReference>
<dbReference type="Pfam" id="PF05013">
    <property type="entry name" value="FGase"/>
    <property type="match status" value="1"/>
</dbReference>
<dbReference type="GO" id="GO:0016787">
    <property type="term" value="F:hydrolase activity"/>
    <property type="evidence" value="ECO:0007669"/>
    <property type="project" value="UniProtKB-KW"/>
</dbReference>
<keyword evidence="2" id="KW-1185">Reference proteome</keyword>
<organism evidence="1 2">
    <name type="scientific">Ruegeria faecimaris</name>
    <dbReference type="NCBI Taxonomy" id="686389"/>
    <lineage>
        <taxon>Bacteria</taxon>
        <taxon>Pseudomonadati</taxon>
        <taxon>Pseudomonadota</taxon>
        <taxon>Alphaproteobacteria</taxon>
        <taxon>Rhodobacterales</taxon>
        <taxon>Roseobacteraceae</taxon>
        <taxon>Ruegeria</taxon>
    </lineage>
</organism>
<accession>A0A521AF73</accession>
<gene>
    <name evidence="1" type="ORF">SAMN06265380_10191</name>
</gene>